<dbReference type="GO" id="GO:0005634">
    <property type="term" value="C:nucleus"/>
    <property type="evidence" value="ECO:0007669"/>
    <property type="project" value="TreeGrafter"/>
</dbReference>
<keyword evidence="1" id="KW-0479">Metal-binding</keyword>
<dbReference type="InterPro" id="IPR013536">
    <property type="entry name" value="WLM_dom"/>
</dbReference>
<dbReference type="SUPFAM" id="SSF90209">
    <property type="entry name" value="Ran binding protein zinc finger-like"/>
    <property type="match status" value="1"/>
</dbReference>
<proteinExistence type="predicted"/>
<dbReference type="PROSITE" id="PS50199">
    <property type="entry name" value="ZF_RANBP2_2"/>
    <property type="match status" value="1"/>
</dbReference>
<comment type="caution">
    <text evidence="8">The sequence shown here is derived from an EMBL/GenBank/DDBJ whole genome shotgun (WGS) entry which is preliminary data.</text>
</comment>
<keyword evidence="2 4" id="KW-0863">Zinc-finger</keyword>
<dbReference type="OrthoDB" id="261960at2759"/>
<feature type="region of interest" description="Disordered" evidence="5">
    <location>
        <begin position="170"/>
        <end position="296"/>
    </location>
</feature>
<dbReference type="AlphaFoldDB" id="A0A8H7S8X2"/>
<evidence type="ECO:0008006" key="10">
    <source>
        <dbReference type="Google" id="ProtNLM"/>
    </source>
</evidence>
<feature type="domain" description="WLM" evidence="7">
    <location>
        <begin position="1"/>
        <end position="205"/>
    </location>
</feature>
<evidence type="ECO:0000256" key="5">
    <source>
        <dbReference type="SAM" id="MobiDB-lite"/>
    </source>
</evidence>
<dbReference type="Gene3D" id="2.30.30.380">
    <property type="entry name" value="Zn-finger domain of Sec23/24"/>
    <property type="match status" value="1"/>
</dbReference>
<dbReference type="GO" id="GO:0006281">
    <property type="term" value="P:DNA repair"/>
    <property type="evidence" value="ECO:0007669"/>
    <property type="project" value="TreeGrafter"/>
</dbReference>
<evidence type="ECO:0000256" key="2">
    <source>
        <dbReference type="ARBA" id="ARBA00022771"/>
    </source>
</evidence>
<dbReference type="GO" id="GO:0008237">
    <property type="term" value="F:metallopeptidase activity"/>
    <property type="evidence" value="ECO:0007669"/>
    <property type="project" value="TreeGrafter"/>
</dbReference>
<protein>
    <recommendedName>
        <fullName evidence="10">WLM-domain-containing protein</fullName>
    </recommendedName>
</protein>
<dbReference type="InterPro" id="IPR053000">
    <property type="entry name" value="WSS1-like_metalloprotease"/>
</dbReference>
<feature type="compositionally biased region" description="Low complexity" evidence="5">
    <location>
        <begin position="267"/>
        <end position="287"/>
    </location>
</feature>
<dbReference type="GO" id="GO:0008270">
    <property type="term" value="F:zinc ion binding"/>
    <property type="evidence" value="ECO:0007669"/>
    <property type="project" value="UniProtKB-KW"/>
</dbReference>
<keyword evidence="9" id="KW-1185">Reference proteome</keyword>
<feature type="domain" description="RanBP2-type" evidence="6">
    <location>
        <begin position="308"/>
        <end position="337"/>
    </location>
</feature>
<gene>
    <name evidence="8" type="ORF">INT45_010878</name>
</gene>
<evidence type="ECO:0000313" key="9">
    <source>
        <dbReference type="Proteomes" id="UP000646827"/>
    </source>
</evidence>
<name>A0A8H7S8X2_9FUNG</name>
<organism evidence="8 9">
    <name type="scientific">Circinella minor</name>
    <dbReference type="NCBI Taxonomy" id="1195481"/>
    <lineage>
        <taxon>Eukaryota</taxon>
        <taxon>Fungi</taxon>
        <taxon>Fungi incertae sedis</taxon>
        <taxon>Mucoromycota</taxon>
        <taxon>Mucoromycotina</taxon>
        <taxon>Mucoromycetes</taxon>
        <taxon>Mucorales</taxon>
        <taxon>Lichtheimiaceae</taxon>
        <taxon>Circinella</taxon>
    </lineage>
</organism>
<evidence type="ECO:0000313" key="8">
    <source>
        <dbReference type="EMBL" id="KAG2224929.1"/>
    </source>
</evidence>
<dbReference type="Pfam" id="PF08325">
    <property type="entry name" value="WLM"/>
    <property type="match status" value="1"/>
</dbReference>
<evidence type="ECO:0000259" key="7">
    <source>
        <dbReference type="PROSITE" id="PS51397"/>
    </source>
</evidence>
<evidence type="ECO:0000256" key="4">
    <source>
        <dbReference type="PROSITE-ProRule" id="PRU00322"/>
    </source>
</evidence>
<dbReference type="InterPro" id="IPR001876">
    <property type="entry name" value="Znf_RanBP2"/>
</dbReference>
<dbReference type="PANTHER" id="PTHR46622">
    <property type="entry name" value="DNA-DEPENDENT METALLOPROTEASE WSS1"/>
    <property type="match status" value="1"/>
</dbReference>
<dbReference type="Proteomes" id="UP000646827">
    <property type="component" value="Unassembled WGS sequence"/>
</dbReference>
<reference evidence="8 9" key="1">
    <citation type="submission" date="2020-12" db="EMBL/GenBank/DDBJ databases">
        <title>Metabolic potential, ecology and presence of endohyphal bacteria is reflected in genomic diversity of Mucoromycotina.</title>
        <authorList>
            <person name="Muszewska A."/>
            <person name="Okrasinska A."/>
            <person name="Steczkiewicz K."/>
            <person name="Drgas O."/>
            <person name="Orlowska M."/>
            <person name="Perlinska-Lenart U."/>
            <person name="Aleksandrzak-Piekarczyk T."/>
            <person name="Szatraj K."/>
            <person name="Zielenkiewicz U."/>
            <person name="Pilsyk S."/>
            <person name="Malc E."/>
            <person name="Mieczkowski P."/>
            <person name="Kruszewska J.S."/>
            <person name="Biernat P."/>
            <person name="Pawlowska J."/>
        </authorList>
    </citation>
    <scope>NUCLEOTIDE SEQUENCE [LARGE SCALE GENOMIC DNA]</scope>
    <source>
        <strain evidence="8 9">CBS 142.35</strain>
    </source>
</reference>
<dbReference type="PROSITE" id="PS51397">
    <property type="entry name" value="WLM"/>
    <property type="match status" value="1"/>
</dbReference>
<keyword evidence="3" id="KW-0862">Zinc</keyword>
<feature type="compositionally biased region" description="Low complexity" evidence="5">
    <location>
        <begin position="218"/>
        <end position="233"/>
    </location>
</feature>
<dbReference type="PANTHER" id="PTHR46622:SF1">
    <property type="entry name" value="DNA-DEPENDENT METALLOPROTEASE WSS1"/>
    <property type="match status" value="1"/>
</dbReference>
<dbReference type="EMBL" id="JAEPRB010000035">
    <property type="protein sequence ID" value="KAG2224929.1"/>
    <property type="molecule type" value="Genomic_DNA"/>
</dbReference>
<evidence type="ECO:0000256" key="3">
    <source>
        <dbReference type="ARBA" id="ARBA00022833"/>
    </source>
</evidence>
<dbReference type="PROSITE" id="PS01358">
    <property type="entry name" value="ZF_RANBP2_1"/>
    <property type="match status" value="1"/>
</dbReference>
<sequence>MDNVIQSYTVLKRKSRPEEALELLKRIASQVKPIMRKRGWKVVHLCEFFPTNPNLLGVNVNRGFKINIRLRPQNDDSTFLEYNDLLGTMLHELTHIVRGPHDDVFYKILDELNDELDELILTGQKGYLAFDGVGRKLGGSFRSTPTYGDLRSRAVTAAEQRRQQQGLMIPYGGVRLGNGGSNKGRLEKSLSPAQMAAQAAERRMRDQTWCGGLQERLNGSNLSPPSSSSANSPEVIVIPDSSGEESDDGGNKNHGQKRSRNGIDILPPAKKPTASKKPIIQSPKKISTTPESSSSTKAVIQATKRILKHAGWDCNICTFENTDIALACGMCLTQRPTSHLIPYITNWSCPQCTLYNESTTTCSACSYHR</sequence>
<dbReference type="InterPro" id="IPR036443">
    <property type="entry name" value="Znf_RanBP2_sf"/>
</dbReference>
<evidence type="ECO:0000256" key="1">
    <source>
        <dbReference type="ARBA" id="ARBA00022723"/>
    </source>
</evidence>
<evidence type="ECO:0000259" key="6">
    <source>
        <dbReference type="PROSITE" id="PS50199"/>
    </source>
</evidence>
<accession>A0A8H7S8X2</accession>